<evidence type="ECO:0000313" key="1">
    <source>
        <dbReference type="EMBL" id="CAB4775891.1"/>
    </source>
</evidence>
<name>A0A6J6VTQ0_9ZZZZ</name>
<sequence>MNIRVPHVDHDLVHAHTTRDYLMFTSDNHRTYIARAGWNAVRIAQRNQCNRGVALRHIVVAVRNALSSCNRLNLGDSTRQLHNWLQS</sequence>
<gene>
    <name evidence="1" type="ORF">UFOPK2938_00412</name>
</gene>
<dbReference type="EMBL" id="CAEZZX010000060">
    <property type="protein sequence ID" value="CAB4775891.1"/>
    <property type="molecule type" value="Genomic_DNA"/>
</dbReference>
<protein>
    <submittedName>
        <fullName evidence="1">Unannotated protein</fullName>
    </submittedName>
</protein>
<organism evidence="1">
    <name type="scientific">freshwater metagenome</name>
    <dbReference type="NCBI Taxonomy" id="449393"/>
    <lineage>
        <taxon>unclassified sequences</taxon>
        <taxon>metagenomes</taxon>
        <taxon>ecological metagenomes</taxon>
    </lineage>
</organism>
<accession>A0A6J6VTQ0</accession>
<dbReference type="AlphaFoldDB" id="A0A6J6VTQ0"/>
<proteinExistence type="predicted"/>
<reference evidence="1" key="1">
    <citation type="submission" date="2020-05" db="EMBL/GenBank/DDBJ databases">
        <authorList>
            <person name="Chiriac C."/>
            <person name="Salcher M."/>
            <person name="Ghai R."/>
            <person name="Kavagutti S V."/>
        </authorList>
    </citation>
    <scope>NUCLEOTIDE SEQUENCE</scope>
</reference>